<feature type="region of interest" description="Disordered" evidence="1">
    <location>
        <begin position="40"/>
        <end position="62"/>
    </location>
</feature>
<organism evidence="2 3">
    <name type="scientific">Streptomyces azureus</name>
    <dbReference type="NCBI Taxonomy" id="146537"/>
    <lineage>
        <taxon>Bacteria</taxon>
        <taxon>Bacillati</taxon>
        <taxon>Actinomycetota</taxon>
        <taxon>Actinomycetes</taxon>
        <taxon>Kitasatosporales</taxon>
        <taxon>Streptomycetaceae</taxon>
        <taxon>Streptomyces</taxon>
    </lineage>
</organism>
<proteinExistence type="predicted"/>
<sequence length="62" mass="6233">MGTPPAGRSGWKFSVIRASGSTAGPDEPPATWRSAARARADATSGKCTGSPVFDASNLIPGT</sequence>
<keyword evidence="3" id="KW-1185">Reference proteome</keyword>
<dbReference type="AlphaFoldDB" id="A0A0K8PXF2"/>
<gene>
    <name evidence="2" type="ORF">SAZU_7002</name>
</gene>
<evidence type="ECO:0000256" key="1">
    <source>
        <dbReference type="SAM" id="MobiDB-lite"/>
    </source>
</evidence>
<accession>A0A0K8PXF2</accession>
<reference evidence="2" key="1">
    <citation type="journal article" date="2015" name="Genome Announc.">
        <title>Draft Genome Sequence of Thiostrepton-Producing Streptomyces azureus ATCC 14921.</title>
        <authorList>
            <person name="Sakihara K."/>
            <person name="Maeda J."/>
            <person name="Tashiro K."/>
            <person name="Fujino Y."/>
            <person name="Kuhara S."/>
            <person name="Ohshima T."/>
            <person name="Ogata S."/>
            <person name="Doi K."/>
        </authorList>
    </citation>
    <scope>NUCLEOTIDE SEQUENCE [LARGE SCALE GENOMIC DNA]</scope>
    <source>
        <strain evidence="2">ATCC14921</strain>
    </source>
</reference>
<dbReference type="EMBL" id="DF968411">
    <property type="protein sequence ID" value="GAP52129.1"/>
    <property type="molecule type" value="Genomic_DNA"/>
</dbReference>
<protein>
    <submittedName>
        <fullName evidence="2">Maltodextrin glucosidase</fullName>
    </submittedName>
</protein>
<evidence type="ECO:0000313" key="3">
    <source>
        <dbReference type="Proteomes" id="UP000053859"/>
    </source>
</evidence>
<dbReference type="Proteomes" id="UP000053859">
    <property type="component" value="Unassembled WGS sequence"/>
</dbReference>
<evidence type="ECO:0000313" key="2">
    <source>
        <dbReference type="EMBL" id="GAP52129.1"/>
    </source>
</evidence>
<name>A0A0K8PXF2_STRAJ</name>